<dbReference type="EMBL" id="ML994618">
    <property type="protein sequence ID" value="KAF2190760.1"/>
    <property type="molecule type" value="Genomic_DNA"/>
</dbReference>
<proteinExistence type="predicted"/>
<keyword evidence="3" id="KW-1185">Reference proteome</keyword>
<accession>A0A6A6EKY5</accession>
<evidence type="ECO:0000256" key="1">
    <source>
        <dbReference type="SAM" id="MobiDB-lite"/>
    </source>
</evidence>
<dbReference type="InterPro" id="IPR052973">
    <property type="entry name" value="Fungal_sec-metab_reg_TF"/>
</dbReference>
<protein>
    <recommendedName>
        <fullName evidence="4">Zn(2)-C6 fungal-type domain-containing protein</fullName>
    </recommendedName>
</protein>
<sequence>MNHPQPIPLSLVAPREERRQASSKKKVVKIASSFTERAPKTKTSRRTGKMAEHKRTNAAKMRKKGTCIPLQCDDGDPCRRCINIKDTARVFRGPCTRFRMDSLSLVRHCNGRFSQSEAFFLSYSWKDRLNPPHDMEIMWHLPGSRSKLITSPIPIKYREYHPEELKGLDPTSSHWQNTAGTVRRVVQPPYAVSDTSSLVANVERYILESQPAIEAWIFDHARGNDLKLLTYAEAVRVRNEGNGLLRVALQMQCAAIVSQGYGTVWSPNIPGIRTYDYRQLGPCTYEAYNRDGPDRPLPQAIGHQMDVAILKYCGRLEKDLLKRLNETIFHKGIKPWYELYLTLFVMLSNLEYLHGGAERYIMSKRRTMLESQVDYVVRSQTEHWEYTAPLLHYLYQCILRGHVPLKMALENPEELRMQDGMLDDLGFRYFTRVATLLGENGKSLHYEGAESRGLLTARGRYPRMVSKLESSENPASKWIPQLFKDMIEPAPAQRA</sequence>
<name>A0A6A6EKY5_9PEZI</name>
<reference evidence="2" key="1">
    <citation type="journal article" date="2020" name="Stud. Mycol.">
        <title>101 Dothideomycetes genomes: a test case for predicting lifestyles and emergence of pathogens.</title>
        <authorList>
            <person name="Haridas S."/>
            <person name="Albert R."/>
            <person name="Binder M."/>
            <person name="Bloem J."/>
            <person name="Labutti K."/>
            <person name="Salamov A."/>
            <person name="Andreopoulos B."/>
            <person name="Baker S."/>
            <person name="Barry K."/>
            <person name="Bills G."/>
            <person name="Bluhm B."/>
            <person name="Cannon C."/>
            <person name="Castanera R."/>
            <person name="Culley D."/>
            <person name="Daum C."/>
            <person name="Ezra D."/>
            <person name="Gonzalez J."/>
            <person name="Henrissat B."/>
            <person name="Kuo A."/>
            <person name="Liang C."/>
            <person name="Lipzen A."/>
            <person name="Lutzoni F."/>
            <person name="Magnuson J."/>
            <person name="Mondo S."/>
            <person name="Nolan M."/>
            <person name="Ohm R."/>
            <person name="Pangilinan J."/>
            <person name="Park H.-J."/>
            <person name="Ramirez L."/>
            <person name="Alfaro M."/>
            <person name="Sun H."/>
            <person name="Tritt A."/>
            <person name="Yoshinaga Y."/>
            <person name="Zwiers L.-H."/>
            <person name="Turgeon B."/>
            <person name="Goodwin S."/>
            <person name="Spatafora J."/>
            <person name="Crous P."/>
            <person name="Grigoriev I."/>
        </authorList>
    </citation>
    <scope>NUCLEOTIDE SEQUENCE</scope>
    <source>
        <strain evidence="2">CBS 207.26</strain>
    </source>
</reference>
<evidence type="ECO:0000313" key="2">
    <source>
        <dbReference type="EMBL" id="KAF2190760.1"/>
    </source>
</evidence>
<dbReference type="PANTHER" id="PTHR35392">
    <property type="entry name" value="ZN(II)2CYS6 TRANSCRIPTION FACTOR (EUROFUNG)-RELATED-RELATED"/>
    <property type="match status" value="1"/>
</dbReference>
<dbReference type="Proteomes" id="UP000800200">
    <property type="component" value="Unassembled WGS sequence"/>
</dbReference>
<dbReference type="PANTHER" id="PTHR35392:SF3">
    <property type="entry name" value="ZN(2)-C6 FUNGAL-TYPE DOMAIN-CONTAINING PROTEIN"/>
    <property type="match status" value="1"/>
</dbReference>
<feature type="region of interest" description="Disordered" evidence="1">
    <location>
        <begin position="1"/>
        <end position="62"/>
    </location>
</feature>
<dbReference type="AlphaFoldDB" id="A0A6A6EKY5"/>
<gene>
    <name evidence="2" type="ORF">K469DRAFT_559243</name>
</gene>
<evidence type="ECO:0008006" key="4">
    <source>
        <dbReference type="Google" id="ProtNLM"/>
    </source>
</evidence>
<organism evidence="2 3">
    <name type="scientific">Zopfia rhizophila CBS 207.26</name>
    <dbReference type="NCBI Taxonomy" id="1314779"/>
    <lineage>
        <taxon>Eukaryota</taxon>
        <taxon>Fungi</taxon>
        <taxon>Dikarya</taxon>
        <taxon>Ascomycota</taxon>
        <taxon>Pezizomycotina</taxon>
        <taxon>Dothideomycetes</taxon>
        <taxon>Dothideomycetes incertae sedis</taxon>
        <taxon>Zopfiaceae</taxon>
        <taxon>Zopfia</taxon>
    </lineage>
</organism>
<dbReference type="OrthoDB" id="5362630at2759"/>
<evidence type="ECO:0000313" key="3">
    <source>
        <dbReference type="Proteomes" id="UP000800200"/>
    </source>
</evidence>